<reference evidence="1 2" key="1">
    <citation type="journal article" date="2021" name="BMC Genomics">
        <title>Datura genome reveals duplications of psychoactive alkaloid biosynthetic genes and high mutation rate following tissue culture.</title>
        <authorList>
            <person name="Rajewski A."/>
            <person name="Carter-House D."/>
            <person name="Stajich J."/>
            <person name="Litt A."/>
        </authorList>
    </citation>
    <scope>NUCLEOTIDE SEQUENCE [LARGE SCALE GENOMIC DNA]</scope>
    <source>
        <strain evidence="1">AR-01</strain>
    </source>
</reference>
<gene>
    <name evidence="1" type="ORF">HAX54_026583</name>
</gene>
<dbReference type="EMBL" id="JACEIK010003225">
    <property type="protein sequence ID" value="MCD9640872.1"/>
    <property type="molecule type" value="Genomic_DNA"/>
</dbReference>
<name>A0ABS8V3E0_DATST</name>
<evidence type="ECO:0000313" key="2">
    <source>
        <dbReference type="Proteomes" id="UP000823775"/>
    </source>
</evidence>
<comment type="caution">
    <text evidence="1">The sequence shown here is derived from an EMBL/GenBank/DDBJ whole genome shotgun (WGS) entry which is preliminary data.</text>
</comment>
<feature type="non-terminal residue" evidence="1">
    <location>
        <position position="1"/>
    </location>
</feature>
<keyword evidence="2" id="KW-1185">Reference proteome</keyword>
<organism evidence="1 2">
    <name type="scientific">Datura stramonium</name>
    <name type="common">Jimsonweed</name>
    <name type="synonym">Common thornapple</name>
    <dbReference type="NCBI Taxonomy" id="4076"/>
    <lineage>
        <taxon>Eukaryota</taxon>
        <taxon>Viridiplantae</taxon>
        <taxon>Streptophyta</taxon>
        <taxon>Embryophyta</taxon>
        <taxon>Tracheophyta</taxon>
        <taxon>Spermatophyta</taxon>
        <taxon>Magnoliopsida</taxon>
        <taxon>eudicotyledons</taxon>
        <taxon>Gunneridae</taxon>
        <taxon>Pentapetalae</taxon>
        <taxon>asterids</taxon>
        <taxon>lamiids</taxon>
        <taxon>Solanales</taxon>
        <taxon>Solanaceae</taxon>
        <taxon>Solanoideae</taxon>
        <taxon>Datureae</taxon>
        <taxon>Datura</taxon>
    </lineage>
</organism>
<sequence>NFGWIYQSKQETIYLDILQVLQKEVDHGLPISLKLILPGSMPEWLMGTNCKFVGNMSTLVGSDRAIKIRRWAWK</sequence>
<accession>A0ABS8V3E0</accession>
<proteinExistence type="predicted"/>
<dbReference type="Proteomes" id="UP000823775">
    <property type="component" value="Unassembled WGS sequence"/>
</dbReference>
<protein>
    <submittedName>
        <fullName evidence="1">Uncharacterized protein</fullName>
    </submittedName>
</protein>
<evidence type="ECO:0000313" key="1">
    <source>
        <dbReference type="EMBL" id="MCD9640872.1"/>
    </source>
</evidence>